<feature type="region of interest" description="Disordered" evidence="1">
    <location>
        <begin position="634"/>
        <end position="656"/>
    </location>
</feature>
<comment type="caution">
    <text evidence="4">The sequence shown here is derived from an EMBL/GenBank/DDBJ whole genome shotgun (WGS) entry which is preliminary data.</text>
</comment>
<evidence type="ECO:0008006" key="6">
    <source>
        <dbReference type="Google" id="ProtNLM"/>
    </source>
</evidence>
<organism evidence="4 5">
    <name type="scientific">Buddleja alternifolia</name>
    <dbReference type="NCBI Taxonomy" id="168488"/>
    <lineage>
        <taxon>Eukaryota</taxon>
        <taxon>Viridiplantae</taxon>
        <taxon>Streptophyta</taxon>
        <taxon>Embryophyta</taxon>
        <taxon>Tracheophyta</taxon>
        <taxon>Spermatophyta</taxon>
        <taxon>Magnoliopsida</taxon>
        <taxon>eudicotyledons</taxon>
        <taxon>Gunneridae</taxon>
        <taxon>Pentapetalae</taxon>
        <taxon>asterids</taxon>
        <taxon>lamiids</taxon>
        <taxon>Lamiales</taxon>
        <taxon>Scrophulariaceae</taxon>
        <taxon>Buddlejeae</taxon>
        <taxon>Buddleja</taxon>
    </lineage>
</organism>
<feature type="domain" description="DUF7915" evidence="3">
    <location>
        <begin position="167"/>
        <end position="310"/>
    </location>
</feature>
<dbReference type="Proteomes" id="UP000826271">
    <property type="component" value="Unassembled WGS sequence"/>
</dbReference>
<accession>A0AAV6W0K7</accession>
<feature type="region of interest" description="Disordered" evidence="1">
    <location>
        <begin position="185"/>
        <end position="206"/>
    </location>
</feature>
<dbReference type="PANTHER" id="PTHR33913:SF1">
    <property type="entry name" value="DRBM DOMAIN-CONTAINING PROTEIN"/>
    <property type="match status" value="1"/>
</dbReference>
<dbReference type="Pfam" id="PF25500">
    <property type="entry name" value="DUF7913"/>
    <property type="match status" value="2"/>
</dbReference>
<evidence type="ECO:0000259" key="2">
    <source>
        <dbReference type="Pfam" id="PF25500"/>
    </source>
</evidence>
<evidence type="ECO:0000256" key="1">
    <source>
        <dbReference type="SAM" id="MobiDB-lite"/>
    </source>
</evidence>
<gene>
    <name evidence="4" type="ORF">BUALT_Bualt19G0004500</name>
</gene>
<feature type="domain" description="DUF7915" evidence="3">
    <location>
        <begin position="892"/>
        <end position="1035"/>
    </location>
</feature>
<proteinExistence type="predicted"/>
<name>A0AAV6W0K7_9LAMI</name>
<feature type="domain" description="DUF7913" evidence="2">
    <location>
        <begin position="13"/>
        <end position="131"/>
    </location>
</feature>
<dbReference type="Pfam" id="PF25502">
    <property type="entry name" value="DUF7915"/>
    <property type="match status" value="2"/>
</dbReference>
<dbReference type="PANTHER" id="PTHR33913">
    <property type="entry name" value="ALEURONE LAYER MORPHOGENESIS PROTEIN"/>
    <property type="match status" value="1"/>
</dbReference>
<feature type="domain" description="DUF7913" evidence="2">
    <location>
        <begin position="738"/>
        <end position="856"/>
    </location>
</feature>
<dbReference type="InterPro" id="IPR057235">
    <property type="entry name" value="DUF7913"/>
</dbReference>
<feature type="region of interest" description="Disordered" evidence="1">
    <location>
        <begin position="910"/>
        <end position="931"/>
    </location>
</feature>
<dbReference type="InterPro" id="IPR057237">
    <property type="entry name" value="DUF7915"/>
</dbReference>
<evidence type="ECO:0000313" key="5">
    <source>
        <dbReference type="Proteomes" id="UP000826271"/>
    </source>
</evidence>
<evidence type="ECO:0000313" key="4">
    <source>
        <dbReference type="EMBL" id="KAG8363268.1"/>
    </source>
</evidence>
<dbReference type="EMBL" id="WHWC01000019">
    <property type="protein sequence ID" value="KAG8363268.1"/>
    <property type="molecule type" value="Genomic_DNA"/>
</dbReference>
<protein>
    <recommendedName>
        <fullName evidence="6">DRBM domain-containing protein</fullName>
    </recommendedName>
</protein>
<sequence length="1367" mass="154362">MASAEKVAAKWVVGPTEDVVQALMETLVEPLLPLRRVSIEPPSIDAQKSVSKQMHAVVLLYNYHHRKQKTELKFLDFQYFCQLAVVLRPPLIAFMKLFMESESMELNSTENQLSLTEKAIKDACDISMALDASRNVPNVEGWPISTVAVLLIDSKKENCFLQFGAVTKGTWSLIEIELNESNTNREISGEERVGDKRKRSGQKGSTDDTKYLQLGYDAVKEVTGINSSDLEVLETHVTYSSSKKNSAARFYMLQYNGSFNVKEQVPLETLVESLQGPLAEKLSHGFWRTTPVVEYHHMLPYVEFISCWLSGKDLCLPSPGRDLPLSKPELENIDNSRSRMEINSSNKIAKKDESVIFPDNKSDEFQKGPLSDHSTGLQKVNMRDFTETFSKNKEPSKKVNSIIKVYHHRRKNNSSTQHDARVQKDGVKVKVDMVDSLKSCDTQCRDEKLSADNGNITTLYNQSGIAVRSEQLVQFEAKTKYNVEVQSAPASEESHNALSLLYRKREEMCSKLCGMEDTLALYEDIIARIRDGGEVGLARQCIESILTGNDHLLSEHERRIGLSETYVPGKSSCQLENLSLAIALVTQILKMASNRENNEHAITRMEIQLYQGPSENNAHAITGMEIQLYQGPSDEQNVTLEPKTPNEEQQNSSRKRRFLTTSKVIETTEVFFRVFRFSQDDEKYLLEMHHVQTDYIDRYLLVLEKNKKDDKKFCVDISDLDTGAGMASAEKVAAKWVVGPTEDVVQALMETLVEPLLPLRRVSIEPPSIDAQKSVSKQMHAVVLLYNYHHRKQKTELKFLDFQYFCQLAVVLRPPLIAFMKLFKESESMELNSTENQLSLTEKAIKDACDISMALDASRNVPNVEGWPISTVAVLLIDSKKENCFLQFGAVTKGTWSLIEIELNESNTNREISGEERVGDKRKRSGQKGSTDDTKYLQLGYDAVKEVTGINSSDLEVLETHVTYSSSKKNSTARFYMLQYNGSFNVKEQVPLETLVESLQGPLAEKLSHGFWRTMPVVEYHHMLPYVEFISCWLSGKDLCLPSPGRDLPLSKPELENIDNSSSRMEINSSNKIAKKDESVIFPDNKSDEFQKGPLSDHSMGLQKVNMRDFTETFSKNKEPSKKVNSIIKVYHHRRKNNSSTQHDARVQKDGVKVKVDMVDSLKSCDTQCRDEKLSADNGNITTLYNQSGIAVRSEQLVQFEAKTKYNVEVQSAPASEESHNALSLLYRKREEMCSKLCGMEDTLALYEDIIARIRDGGEVGLARQCIESILTGNDHLLSEHERRIGLSETYVPGKSSCQDLEYICLKNNWRQPRYLTEPSVGKFVSNVVVGRKDFKLSSTGGSETKPCEARESAAANMISKLRNSCI</sequence>
<keyword evidence="5" id="KW-1185">Reference proteome</keyword>
<evidence type="ECO:0000259" key="3">
    <source>
        <dbReference type="Pfam" id="PF25502"/>
    </source>
</evidence>
<reference evidence="4" key="1">
    <citation type="submission" date="2019-10" db="EMBL/GenBank/DDBJ databases">
        <authorList>
            <person name="Zhang R."/>
            <person name="Pan Y."/>
            <person name="Wang J."/>
            <person name="Ma R."/>
            <person name="Yu S."/>
        </authorList>
    </citation>
    <scope>NUCLEOTIDE SEQUENCE</scope>
    <source>
        <strain evidence="4">LA-IB0</strain>
        <tissue evidence="4">Leaf</tissue>
    </source>
</reference>